<dbReference type="InterPro" id="IPR018359">
    <property type="entry name" value="Bromodomain_CS"/>
</dbReference>
<dbReference type="PANTHER" id="PTHR45926">
    <property type="entry name" value="OSJNBA0053K19.4 PROTEIN"/>
    <property type="match status" value="1"/>
</dbReference>
<evidence type="ECO:0000256" key="1">
    <source>
        <dbReference type="ARBA" id="ARBA00023117"/>
    </source>
</evidence>
<organism evidence="4 5">
    <name type="scientific">Entamoeba nuttalli</name>
    <dbReference type="NCBI Taxonomy" id="412467"/>
    <lineage>
        <taxon>Eukaryota</taxon>
        <taxon>Amoebozoa</taxon>
        <taxon>Evosea</taxon>
        <taxon>Archamoebae</taxon>
        <taxon>Mastigamoebida</taxon>
        <taxon>Entamoebidae</taxon>
        <taxon>Entamoeba</taxon>
    </lineage>
</organism>
<dbReference type="Pfam" id="PF00439">
    <property type="entry name" value="Bromodomain"/>
    <property type="match status" value="1"/>
</dbReference>
<dbReference type="SUPFAM" id="SSF47370">
    <property type="entry name" value="Bromodomain"/>
    <property type="match status" value="1"/>
</dbReference>
<dbReference type="Gene3D" id="1.20.920.10">
    <property type="entry name" value="Bromodomain-like"/>
    <property type="match status" value="1"/>
</dbReference>
<proteinExistence type="predicted"/>
<evidence type="ECO:0000313" key="4">
    <source>
        <dbReference type="EMBL" id="GAB1221355.1"/>
    </source>
</evidence>
<dbReference type="InterPro" id="IPR001487">
    <property type="entry name" value="Bromodomain"/>
</dbReference>
<dbReference type="PROSITE" id="PS00633">
    <property type="entry name" value="BROMODOMAIN_1"/>
    <property type="match status" value="1"/>
</dbReference>
<sequence length="557" mass="64033">MTEPFREPIILSFTDDTGKIPAFEEMTIDDEDSIGESSEMFPDAEQTKIKQRSYEAVVLSEEELDEVKISGPIPYQMNNLFYQGDDLERKKQSGTGLGCVNTCFGPFRVAFQEKHKLQNIPPIHQQNSLNITPLRPSFNNQNTLQQVQPKSVNQQVNETSQMPTNELPSIRDNPFIKNITKTKTQQQNKLPSPLDQFLQPIDTNNIQSYSHVLARDHSVLYNSSRVHSGEEDPTKQGPHLDYLEKVHLSDDISIPEKEVSHSYSRKTNKNPKKIKLMKGIEEENSVLLKDKSRNGKKISRKKEIDIEAVSGKLHMNKDLVICSSILGAIMNNQESEPFKTEVDPIALNILDYYKIVKHPMDLETVSIKLSKGLYETKEDFKKDMKLIFENAKIYNSSENSIHQSAINLMKKFDKMFNSAFLENNPPKLILPEQVSVTPTFLPVAVRPIYEHSNFYYCDEAEIEEMKEKMAKIRGTKYQRKKMTIKEKEVLTNQISKMSSERINLLFNVLGIFKEPGRVVEINLNDYDEEELINIKKIVNGTFSIPHDFLELLQLNKN</sequence>
<accession>A0ABQ0DEU9</accession>
<feature type="domain" description="Bromo" evidence="3">
    <location>
        <begin position="330"/>
        <end position="402"/>
    </location>
</feature>
<dbReference type="PROSITE" id="PS50014">
    <property type="entry name" value="BROMODOMAIN_2"/>
    <property type="match status" value="1"/>
</dbReference>
<reference evidence="4 5" key="1">
    <citation type="journal article" date="2019" name="PLoS Negl. Trop. Dis.">
        <title>Whole genome sequencing of Entamoeba nuttalli reveals mammalian host-related molecular signatures and a novel octapeptide-repeat surface protein.</title>
        <authorList>
            <person name="Tanaka M."/>
            <person name="Makiuchi T."/>
            <person name="Komiyama T."/>
            <person name="Shiina T."/>
            <person name="Osaki K."/>
            <person name="Tachibana H."/>
        </authorList>
    </citation>
    <scope>NUCLEOTIDE SEQUENCE [LARGE SCALE GENOMIC DNA]</scope>
    <source>
        <strain evidence="4 5">P19-061405</strain>
    </source>
</reference>
<dbReference type="SMART" id="SM00297">
    <property type="entry name" value="BROMO"/>
    <property type="match status" value="1"/>
</dbReference>
<name>A0ABQ0DEU9_9EUKA</name>
<dbReference type="PRINTS" id="PR00503">
    <property type="entry name" value="BROMODOMAIN"/>
</dbReference>
<dbReference type="EMBL" id="BAAFRS010000079">
    <property type="protein sequence ID" value="GAB1221355.1"/>
    <property type="molecule type" value="Genomic_DNA"/>
</dbReference>
<evidence type="ECO:0000259" key="3">
    <source>
        <dbReference type="PROSITE" id="PS50014"/>
    </source>
</evidence>
<evidence type="ECO:0000256" key="2">
    <source>
        <dbReference type="PROSITE-ProRule" id="PRU00035"/>
    </source>
</evidence>
<comment type="caution">
    <text evidence="4">The sequence shown here is derived from an EMBL/GenBank/DDBJ whole genome shotgun (WGS) entry which is preliminary data.</text>
</comment>
<protein>
    <recommendedName>
        <fullName evidence="3">Bromo domain-containing protein</fullName>
    </recommendedName>
</protein>
<keyword evidence="5" id="KW-1185">Reference proteome</keyword>
<keyword evidence="1 2" id="KW-0103">Bromodomain</keyword>
<gene>
    <name evidence="4" type="ORF">ENUP19_0079G0046</name>
</gene>
<dbReference type="InterPro" id="IPR036427">
    <property type="entry name" value="Bromodomain-like_sf"/>
</dbReference>
<dbReference type="Proteomes" id="UP001628156">
    <property type="component" value="Unassembled WGS sequence"/>
</dbReference>
<evidence type="ECO:0000313" key="5">
    <source>
        <dbReference type="Proteomes" id="UP001628156"/>
    </source>
</evidence>